<evidence type="ECO:0000256" key="4">
    <source>
        <dbReference type="ARBA" id="ARBA00022741"/>
    </source>
</evidence>
<dbReference type="InterPro" id="IPR003439">
    <property type="entry name" value="ABC_transporter-like_ATP-bd"/>
</dbReference>
<feature type="transmembrane region" description="Helical" evidence="8">
    <location>
        <begin position="235"/>
        <end position="257"/>
    </location>
</feature>
<keyword evidence="7 8" id="KW-0472">Membrane</keyword>
<evidence type="ECO:0000256" key="5">
    <source>
        <dbReference type="ARBA" id="ARBA00022840"/>
    </source>
</evidence>
<gene>
    <name evidence="11" type="ORF">DM484_16720</name>
</gene>
<comment type="caution">
    <text evidence="11">The sequence shown here is derived from an EMBL/GenBank/DDBJ whole genome shotgun (WGS) entry which is preliminary data.</text>
</comment>
<dbReference type="SUPFAM" id="SSF52540">
    <property type="entry name" value="P-loop containing nucleoside triphosphate hydrolases"/>
    <property type="match status" value="1"/>
</dbReference>
<evidence type="ECO:0000256" key="2">
    <source>
        <dbReference type="ARBA" id="ARBA00022448"/>
    </source>
</evidence>
<dbReference type="Gene3D" id="3.40.50.300">
    <property type="entry name" value="P-loop containing nucleotide triphosphate hydrolases"/>
    <property type="match status" value="1"/>
</dbReference>
<dbReference type="PROSITE" id="PS50929">
    <property type="entry name" value="ABC_TM1F"/>
    <property type="match status" value="1"/>
</dbReference>
<dbReference type="SUPFAM" id="SSF90123">
    <property type="entry name" value="ABC transporter transmembrane region"/>
    <property type="match status" value="1"/>
</dbReference>
<dbReference type="AlphaFoldDB" id="A0A2W4SM15"/>
<keyword evidence="3 8" id="KW-0812">Transmembrane</keyword>
<keyword evidence="4" id="KW-0547">Nucleotide-binding</keyword>
<dbReference type="GO" id="GO:0043190">
    <property type="term" value="C:ATP-binding cassette (ABC) transporter complex"/>
    <property type="evidence" value="ECO:0007669"/>
    <property type="project" value="TreeGrafter"/>
</dbReference>
<keyword evidence="2" id="KW-0813">Transport</keyword>
<evidence type="ECO:0000256" key="7">
    <source>
        <dbReference type="ARBA" id="ARBA00023136"/>
    </source>
</evidence>
<dbReference type="InterPro" id="IPR011527">
    <property type="entry name" value="ABC1_TM_dom"/>
</dbReference>
<dbReference type="Proteomes" id="UP000249396">
    <property type="component" value="Unassembled WGS sequence"/>
</dbReference>
<accession>A0A2W4SM15</accession>
<evidence type="ECO:0000256" key="6">
    <source>
        <dbReference type="ARBA" id="ARBA00022989"/>
    </source>
</evidence>
<dbReference type="Gene3D" id="1.20.1560.10">
    <property type="entry name" value="ABC transporter type 1, transmembrane domain"/>
    <property type="match status" value="1"/>
</dbReference>
<dbReference type="Pfam" id="PF00005">
    <property type="entry name" value="ABC_tran"/>
    <property type="match status" value="1"/>
</dbReference>
<feature type="transmembrane region" description="Helical" evidence="8">
    <location>
        <begin position="20"/>
        <end position="42"/>
    </location>
</feature>
<feature type="transmembrane region" description="Helical" evidence="8">
    <location>
        <begin position="54"/>
        <end position="72"/>
    </location>
</feature>
<proteinExistence type="predicted"/>
<evidence type="ECO:0000313" key="12">
    <source>
        <dbReference type="Proteomes" id="UP000249396"/>
    </source>
</evidence>
<evidence type="ECO:0000256" key="1">
    <source>
        <dbReference type="ARBA" id="ARBA00004651"/>
    </source>
</evidence>
<dbReference type="PANTHER" id="PTHR43553:SF11">
    <property type="entry name" value="ABC TRANSPORTER ATP-BINDING_PERMEASE PROTEIN YOJI"/>
    <property type="match status" value="1"/>
</dbReference>
<dbReference type="GO" id="GO:0140359">
    <property type="term" value="F:ABC-type transporter activity"/>
    <property type="evidence" value="ECO:0007669"/>
    <property type="project" value="InterPro"/>
</dbReference>
<evidence type="ECO:0000256" key="3">
    <source>
        <dbReference type="ARBA" id="ARBA00022692"/>
    </source>
</evidence>
<dbReference type="PANTHER" id="PTHR43553">
    <property type="entry name" value="HEAVY METAL TRANSPORTER"/>
    <property type="match status" value="1"/>
</dbReference>
<comment type="subcellular location">
    <subcellularLocation>
        <location evidence="1">Cell membrane</location>
        <topology evidence="1">Multi-pass membrane protein</topology>
    </subcellularLocation>
</comment>
<feature type="domain" description="ABC transporter" evidence="9">
    <location>
        <begin position="331"/>
        <end position="535"/>
    </location>
</feature>
<evidence type="ECO:0000256" key="8">
    <source>
        <dbReference type="SAM" id="Phobius"/>
    </source>
</evidence>
<dbReference type="EMBL" id="QJPH01000360">
    <property type="protein sequence ID" value="PZN76350.1"/>
    <property type="molecule type" value="Genomic_DNA"/>
</dbReference>
<keyword evidence="5" id="KW-0067">ATP-binding</keyword>
<dbReference type="GO" id="GO:0016887">
    <property type="term" value="F:ATP hydrolysis activity"/>
    <property type="evidence" value="ECO:0007669"/>
    <property type="project" value="InterPro"/>
</dbReference>
<dbReference type="InterPro" id="IPR003593">
    <property type="entry name" value="AAA+_ATPase"/>
</dbReference>
<protein>
    <recommendedName>
        <fullName evidence="13">Cyclic peptide export ABC transporter</fullName>
    </recommendedName>
</protein>
<dbReference type="PROSITE" id="PS50893">
    <property type="entry name" value="ABC_TRANSPORTER_2"/>
    <property type="match status" value="1"/>
</dbReference>
<dbReference type="InterPro" id="IPR050095">
    <property type="entry name" value="ECF_ABC_transporter_ATP-bd"/>
</dbReference>
<feature type="domain" description="ABC transmembrane type-1" evidence="10">
    <location>
        <begin position="21"/>
        <end position="205"/>
    </location>
</feature>
<sequence>MPKLIAYLLQEPDFPRGRVVFMVVVSGLAGGALLAAINLSAAQIAAGGLDPRQFFIALTLLALTIYGQHQALGQTTLAAEEVLLKLRLRIGDRLRRADLRLVEAELAQDGCPALTNDTQLVSQSALSLALLARSSLVVAASLVYLGWISLAALLVTLAFIGTYAFIYRAFIHLNLELKLREGQALEKGFSKRVQELLTSFKEIKLSQSKSCRLFDDYGRCAIAISANKRAANAEIANSLTIGYSSFYLLLVVLVMVIPTLDKGLAGHVFKITATVIYILSELDPWLTWIPEIVRADAALENLCHLEEKLQAAPYGDSGRYQGKPLHSFASLGLKAAVFRYPGQHGQTPFVLGPIELSIMPGEMLFVTGRNGSGKTTLLKLLAGLYRQEAGTLRLNGEPLEADSYPAYRELFAALFADCHLFEDLHGLADADSKQLGHWLETMGLSGQTGGMPTPQALSNGQKKRLALVAALLEDKPVYIFDQFAADQDAEFREKFYRKILPSLQRQGKTVIAATHDDRYFDIADRVLLLAGGRLA</sequence>
<dbReference type="SMART" id="SM00382">
    <property type="entry name" value="AAA"/>
    <property type="match status" value="1"/>
</dbReference>
<reference evidence="11 12" key="1">
    <citation type="journal article" date="2018" name="Aquat. Microb. Ecol.">
        <title>Gammaproteobacterial methanotrophs dominate.</title>
        <authorList>
            <person name="Rissanen A.J."/>
            <person name="Saarenheimo J."/>
            <person name="Tiirola M."/>
            <person name="Peura S."/>
            <person name="Aalto S.L."/>
            <person name="Karvinen A."/>
            <person name="Nykanen H."/>
        </authorList>
    </citation>
    <scope>NUCLEOTIDE SEQUENCE [LARGE SCALE GENOMIC DNA]</scope>
    <source>
        <strain evidence="11">AMbin10</strain>
    </source>
</reference>
<evidence type="ECO:0000313" key="11">
    <source>
        <dbReference type="EMBL" id="PZN76350.1"/>
    </source>
</evidence>
<dbReference type="InterPro" id="IPR036640">
    <property type="entry name" value="ABC1_TM_sf"/>
</dbReference>
<evidence type="ECO:0000259" key="10">
    <source>
        <dbReference type="PROSITE" id="PS50929"/>
    </source>
</evidence>
<dbReference type="GO" id="GO:0005524">
    <property type="term" value="F:ATP binding"/>
    <property type="evidence" value="ECO:0007669"/>
    <property type="project" value="UniProtKB-KW"/>
</dbReference>
<evidence type="ECO:0000259" key="9">
    <source>
        <dbReference type="PROSITE" id="PS50893"/>
    </source>
</evidence>
<feature type="transmembrane region" description="Helical" evidence="8">
    <location>
        <begin position="144"/>
        <end position="170"/>
    </location>
</feature>
<dbReference type="InterPro" id="IPR027417">
    <property type="entry name" value="P-loop_NTPase"/>
</dbReference>
<evidence type="ECO:0008006" key="13">
    <source>
        <dbReference type="Google" id="ProtNLM"/>
    </source>
</evidence>
<organism evidence="11 12">
    <name type="scientific">Candidatus Methylumidiphilus alinenensis</name>
    <dbReference type="NCBI Taxonomy" id="2202197"/>
    <lineage>
        <taxon>Bacteria</taxon>
        <taxon>Pseudomonadati</taxon>
        <taxon>Pseudomonadota</taxon>
        <taxon>Gammaproteobacteria</taxon>
        <taxon>Methylococcales</taxon>
        <taxon>Candidatus Methylumidiphilus</taxon>
    </lineage>
</organism>
<keyword evidence="6 8" id="KW-1133">Transmembrane helix</keyword>
<name>A0A2W4SM15_9GAMM</name>